<dbReference type="EMBL" id="JBGMDY010000004">
    <property type="protein sequence ID" value="KAL2339339.1"/>
    <property type="molecule type" value="Genomic_DNA"/>
</dbReference>
<evidence type="ECO:0000313" key="2">
    <source>
        <dbReference type="EMBL" id="KAL2339339.1"/>
    </source>
</evidence>
<keyword evidence="3" id="KW-1185">Reference proteome</keyword>
<evidence type="ECO:0000313" key="3">
    <source>
        <dbReference type="Proteomes" id="UP001603857"/>
    </source>
</evidence>
<gene>
    <name evidence="2" type="ORF">Fmac_013785</name>
</gene>
<feature type="region of interest" description="Disordered" evidence="1">
    <location>
        <begin position="56"/>
        <end position="78"/>
    </location>
</feature>
<sequence length="171" mass="18760">MPESKDQVRVTVSDDFKLSKSYRSKITIPYIASNDGGPRSFIPEMRRRLIKELPSESHHRGRIHQQRGGVGTHENVENGKHGKRTLLENLAVELVIVGLTVDDEGETRTMEKVKGSEEKECFFILEEEAEGGVTVVTIGEGSDHGIVVDAVADGEGGGREQTVGEYEVVGD</sequence>
<protein>
    <submittedName>
        <fullName evidence="2">Uncharacterized protein</fullName>
    </submittedName>
</protein>
<organism evidence="2 3">
    <name type="scientific">Flemingia macrophylla</name>
    <dbReference type="NCBI Taxonomy" id="520843"/>
    <lineage>
        <taxon>Eukaryota</taxon>
        <taxon>Viridiplantae</taxon>
        <taxon>Streptophyta</taxon>
        <taxon>Embryophyta</taxon>
        <taxon>Tracheophyta</taxon>
        <taxon>Spermatophyta</taxon>
        <taxon>Magnoliopsida</taxon>
        <taxon>eudicotyledons</taxon>
        <taxon>Gunneridae</taxon>
        <taxon>Pentapetalae</taxon>
        <taxon>rosids</taxon>
        <taxon>fabids</taxon>
        <taxon>Fabales</taxon>
        <taxon>Fabaceae</taxon>
        <taxon>Papilionoideae</taxon>
        <taxon>50 kb inversion clade</taxon>
        <taxon>NPAAA clade</taxon>
        <taxon>indigoferoid/millettioid clade</taxon>
        <taxon>Phaseoleae</taxon>
        <taxon>Flemingia</taxon>
    </lineage>
</organism>
<dbReference type="Proteomes" id="UP001603857">
    <property type="component" value="Unassembled WGS sequence"/>
</dbReference>
<comment type="caution">
    <text evidence="2">The sequence shown here is derived from an EMBL/GenBank/DDBJ whole genome shotgun (WGS) entry which is preliminary data.</text>
</comment>
<reference evidence="2 3" key="1">
    <citation type="submission" date="2024-08" db="EMBL/GenBank/DDBJ databases">
        <title>Insights into the chromosomal genome structure of Flemingia macrophylla.</title>
        <authorList>
            <person name="Ding Y."/>
            <person name="Zhao Y."/>
            <person name="Bi W."/>
            <person name="Wu M."/>
            <person name="Zhao G."/>
            <person name="Gong Y."/>
            <person name="Li W."/>
            <person name="Zhang P."/>
        </authorList>
    </citation>
    <scope>NUCLEOTIDE SEQUENCE [LARGE SCALE GENOMIC DNA]</scope>
    <source>
        <strain evidence="2">DYQJB</strain>
        <tissue evidence="2">Leaf</tissue>
    </source>
</reference>
<dbReference type="AlphaFoldDB" id="A0ABD1MU68"/>
<proteinExistence type="predicted"/>
<accession>A0ABD1MU68</accession>
<name>A0ABD1MU68_9FABA</name>
<evidence type="ECO:0000256" key="1">
    <source>
        <dbReference type="SAM" id="MobiDB-lite"/>
    </source>
</evidence>